<keyword evidence="5 6" id="KW-0131">Cell cycle</keyword>
<proteinExistence type="inferred from homology"/>
<name>A0A0D7BFQ4_9AGAR</name>
<dbReference type="GO" id="GO:1990414">
    <property type="term" value="P:replication-born double-strand break repair via sister chromatid exchange"/>
    <property type="evidence" value="ECO:0007669"/>
    <property type="project" value="TreeGrafter"/>
</dbReference>
<sequence>MDGNNDLYRYNTGAPPARGVAPDDARRLLSTYPMASATPTTHPARHLTGLTTPAAPPSFAHPAYYSNAAYTPNSPSYYTEYDRELAYLREPNEVGNDSGFWESTRDTAVRAINHQAGPAYQYPTDQQWAPSSLLPQSSFPTNVFAQSIFQRTMPASAYPTPPPIAPVQIATSSLAFALGGGPSPPKPKPKPVIMKQEHTPEQSAAFVNGFIAQKTENMRMRDTQPHPRPKTPPTVHKHEMSSPEGPNAFSLRPTAPSLPSGMMTPRKRKIVDADIPHSPLKRFQSNESLRVKPTISTPQTDRRHFGTMPTPRRTPYIAVPPNPWMTPSKRKRMSSEDSPCIASRDERGSVSPSKTATRGNRDERGPLDKLSSLFTEILEAEDAIPADADISDLDVNLFSSSTIEVSRPLLSPKIIQKLAKSIDHVSHPGKRVRNATSPVRKARVGDIEAASLSRILKILERSVRLGEDVDPFSCSTSLARKSVSPKKPRTRKRSKSKTPLGGEDGPQDDGEDVTIGNDASSLDIAKSFSGLERAREAMSAAECCISVLGADRLPKQLYSEELITSCLNVVKNTLNQVIYPFVEATPEANNPLLRHVLKSDEFHKLLQEIFQTLSSTLPRLNALINSESVSMSDSIIISAVYISIGPFFVVEAGGEEGKSKKAAAESAVIRTFGKSAMRGLRLDALTLIRSIFATHEEQRGWIIEEILVSLIKLSDSKQKAGQFRLRDGKSIRTVSALLLQLVQTSAHDVRVGAKKIEKARVQKFALRRQESLNEGQIVAPDPFMDEQDEEEVRIYASGLESAKKTAQSIILFLTRRSGTGKATKTTNEAEYRTIFDNLITDVLAVLYWPEWPAASLLLSVVSKFLVSALDDVKDSKEADNNAVKTIALEHLGVIAARIRTNQLKGQNAERKNKLKSLDEIINSVGTEDLARLVAHHTEILAHLSKRAVEDQANNSAQELTAAMFGQELAQGLRQIKLALDADEDGHTVGALEAFGKHLKKALRSLSSEPNTDIFDAGSQEEIAKIDRYAVEAGTIQSLRHSFYPILNVVLSSLEASAIFMRTKGLKALGQILMSDPTILSQSSVRKAIDSHLLDNSPAVRDAAIELIGKYMVESPEVAEIYYKPIADRIIDTGLSVRKRVIKLLKEFYAVTQDTKRQADICCRLVVRIFDEDESVRDLATKTLELLWFPPPALTSALKKQPTTPHDDHNQLLAKVTVIMSVSGNFKDRQSALEDVIHSIISQKDEDEVAYLHQRYSDICEILIDGLVDASDLPDFTVVNCIKTIHLFASAYPAVLTSANASTLLPYLKNPMNLEEQVQTEYLLKIFRCTIPHMPKTSTKFGQDLQQALQPLIIKPSVGGVHVLQETVACYCTSVQMLTKDYSKVAYLLKSCNERLQKFINLPPQSFADKEAGPLIVLVLIVSLLGEHFPFDTMRLQNATVGSEVDAITKGSIVEYIYDSLLKLYGKYRQPTLKGRFLQCLGFIFRAQPTLMTYTDSAAIMDEIFASDDFETRGRLLRIFQDFLASEAAKHAAKEKANSANAKKPVEAQINMDELIGNTDGFADSGVGSAVIQRYLEHILQAALSRQQQVQTTAIDILSFTIRQGLAHPLQSFPVVVALETSSTTKTSNRANALHALLQSKHSTLINTRYLQSAKAAFDYQTTLAEGAPVRGLRLTGIAPVALLQPWYSLIREKRTARQDFLKAVLKVFGESSHGKKTTQENVDFARFMADNLSAFDYKTQEEVFIVIKTLNSYLGNTGSEVLQEVSPSHLLSQFTKPDAMDVDQAQPPQVPLADRIGTMRGTIVVAMAMLLKAHLKELYTLTEDKCNKFVLGKKSAIGDKAAARRHQGAIVWDRIPFAMRPLLTTTDVDEQRARFIDIWNEDGQTAEPDDVFDVV</sequence>
<dbReference type="STRING" id="1314674.A0A0D7BFQ4"/>
<dbReference type="Pfam" id="PF12830">
    <property type="entry name" value="Nipped-B_C"/>
    <property type="match status" value="1"/>
</dbReference>
<dbReference type="InterPro" id="IPR011989">
    <property type="entry name" value="ARM-like"/>
</dbReference>
<dbReference type="GO" id="GO:0003682">
    <property type="term" value="F:chromatin binding"/>
    <property type="evidence" value="ECO:0007669"/>
    <property type="project" value="TreeGrafter"/>
</dbReference>
<evidence type="ECO:0000259" key="8">
    <source>
        <dbReference type="Pfam" id="PF12830"/>
    </source>
</evidence>
<keyword evidence="10" id="KW-1185">Reference proteome</keyword>
<keyword evidence="3 6" id="KW-0677">Repeat</keyword>
<dbReference type="Proteomes" id="UP000054007">
    <property type="component" value="Unassembled WGS sequence"/>
</dbReference>
<dbReference type="OrthoDB" id="418242at2759"/>
<evidence type="ECO:0000256" key="6">
    <source>
        <dbReference type="RuleBase" id="RU364107"/>
    </source>
</evidence>
<dbReference type="InterPro" id="IPR026003">
    <property type="entry name" value="Cohesin_HEAT"/>
</dbReference>
<evidence type="ECO:0000313" key="9">
    <source>
        <dbReference type="EMBL" id="KIY69312.1"/>
    </source>
</evidence>
<comment type="subcellular location">
    <subcellularLocation>
        <location evidence="1 6">Nucleus</location>
    </subcellularLocation>
</comment>
<dbReference type="GO" id="GO:0010468">
    <property type="term" value="P:regulation of gene expression"/>
    <property type="evidence" value="ECO:0007669"/>
    <property type="project" value="InterPro"/>
</dbReference>
<dbReference type="GO" id="GO:0071169">
    <property type="term" value="P:establishment of protein localization to chromatin"/>
    <property type="evidence" value="ECO:0007669"/>
    <property type="project" value="TreeGrafter"/>
</dbReference>
<evidence type="ECO:0000256" key="1">
    <source>
        <dbReference type="ARBA" id="ARBA00004123"/>
    </source>
</evidence>
<gene>
    <name evidence="9" type="ORF">CYLTODRAFT_436196</name>
</gene>
<dbReference type="GO" id="GO:0140588">
    <property type="term" value="P:chromatin looping"/>
    <property type="evidence" value="ECO:0007669"/>
    <property type="project" value="InterPro"/>
</dbReference>
<evidence type="ECO:0000313" key="10">
    <source>
        <dbReference type="Proteomes" id="UP000054007"/>
    </source>
</evidence>
<dbReference type="GO" id="GO:0090694">
    <property type="term" value="C:Scc2-Scc4 cohesin loading complex"/>
    <property type="evidence" value="ECO:0007669"/>
    <property type="project" value="TreeGrafter"/>
</dbReference>
<feature type="region of interest" description="Disordered" evidence="7">
    <location>
        <begin position="1"/>
        <end position="23"/>
    </location>
</feature>
<dbReference type="SUPFAM" id="SSF48371">
    <property type="entry name" value="ARM repeat"/>
    <property type="match status" value="1"/>
</dbReference>
<dbReference type="InterPro" id="IPR024986">
    <property type="entry name" value="Nipped-B_C"/>
</dbReference>
<protein>
    <recommendedName>
        <fullName evidence="6">Sister chromatid cohesion protein</fullName>
    </recommendedName>
</protein>
<dbReference type="InterPro" id="IPR016024">
    <property type="entry name" value="ARM-type_fold"/>
</dbReference>
<dbReference type="GO" id="GO:0061775">
    <property type="term" value="F:cohesin loader activity"/>
    <property type="evidence" value="ECO:0007669"/>
    <property type="project" value="InterPro"/>
</dbReference>
<dbReference type="PANTHER" id="PTHR21704:SF18">
    <property type="entry name" value="NIPPED-B-LIKE PROTEIN"/>
    <property type="match status" value="1"/>
</dbReference>
<feature type="region of interest" description="Disordered" evidence="7">
    <location>
        <begin position="477"/>
        <end position="516"/>
    </location>
</feature>
<accession>A0A0D7BFQ4</accession>
<feature type="domain" description="Sister chromatid cohesion C-terminal" evidence="8">
    <location>
        <begin position="1568"/>
        <end position="1752"/>
    </location>
</feature>
<comment type="similarity">
    <text evidence="2 6">Belongs to the SCC2/Nipped-B family.</text>
</comment>
<organism evidence="9 10">
    <name type="scientific">Cylindrobasidium torrendii FP15055 ss-10</name>
    <dbReference type="NCBI Taxonomy" id="1314674"/>
    <lineage>
        <taxon>Eukaryota</taxon>
        <taxon>Fungi</taxon>
        <taxon>Dikarya</taxon>
        <taxon>Basidiomycota</taxon>
        <taxon>Agaricomycotina</taxon>
        <taxon>Agaricomycetes</taxon>
        <taxon>Agaricomycetidae</taxon>
        <taxon>Agaricales</taxon>
        <taxon>Marasmiineae</taxon>
        <taxon>Physalacriaceae</taxon>
        <taxon>Cylindrobasidium</taxon>
    </lineage>
</organism>
<dbReference type="InterPro" id="IPR033031">
    <property type="entry name" value="Scc2/Nipped-B"/>
</dbReference>
<evidence type="ECO:0000256" key="4">
    <source>
        <dbReference type="ARBA" id="ARBA00023242"/>
    </source>
</evidence>
<evidence type="ECO:0000256" key="7">
    <source>
        <dbReference type="SAM" id="MobiDB-lite"/>
    </source>
</evidence>
<evidence type="ECO:0000256" key="2">
    <source>
        <dbReference type="ARBA" id="ARBA00009252"/>
    </source>
</evidence>
<feature type="region of interest" description="Disordered" evidence="7">
    <location>
        <begin position="297"/>
        <end position="367"/>
    </location>
</feature>
<dbReference type="EMBL" id="KN880486">
    <property type="protein sequence ID" value="KIY69312.1"/>
    <property type="molecule type" value="Genomic_DNA"/>
</dbReference>
<feature type="compositionally biased region" description="Basic residues" evidence="7">
    <location>
        <begin position="483"/>
        <end position="496"/>
    </location>
</feature>
<dbReference type="GO" id="GO:0034087">
    <property type="term" value="P:establishment of mitotic sister chromatid cohesion"/>
    <property type="evidence" value="ECO:0007669"/>
    <property type="project" value="TreeGrafter"/>
</dbReference>
<feature type="region of interest" description="Disordered" evidence="7">
    <location>
        <begin position="219"/>
        <end position="262"/>
    </location>
</feature>
<dbReference type="Pfam" id="PF12765">
    <property type="entry name" value="Cohesin_HEAT"/>
    <property type="match status" value="1"/>
</dbReference>
<reference evidence="9 10" key="1">
    <citation type="journal article" date="2015" name="Fungal Genet. Biol.">
        <title>Evolution of novel wood decay mechanisms in Agaricales revealed by the genome sequences of Fistulina hepatica and Cylindrobasidium torrendii.</title>
        <authorList>
            <person name="Floudas D."/>
            <person name="Held B.W."/>
            <person name="Riley R."/>
            <person name="Nagy L.G."/>
            <person name="Koehler G."/>
            <person name="Ransdell A.S."/>
            <person name="Younus H."/>
            <person name="Chow J."/>
            <person name="Chiniquy J."/>
            <person name="Lipzen A."/>
            <person name="Tritt A."/>
            <person name="Sun H."/>
            <person name="Haridas S."/>
            <person name="LaButti K."/>
            <person name="Ohm R.A."/>
            <person name="Kues U."/>
            <person name="Blanchette R.A."/>
            <person name="Grigoriev I.V."/>
            <person name="Minto R.E."/>
            <person name="Hibbett D.S."/>
        </authorList>
    </citation>
    <scope>NUCLEOTIDE SEQUENCE [LARGE SCALE GENOMIC DNA]</scope>
    <source>
        <strain evidence="9 10">FP15055 ss-10</strain>
    </source>
</reference>
<dbReference type="CDD" id="cd23958">
    <property type="entry name" value="SCC2"/>
    <property type="match status" value="1"/>
</dbReference>
<dbReference type="PANTHER" id="PTHR21704">
    <property type="entry name" value="NIPPED-B-LIKE PROTEIN DELANGIN SCC2-RELATED"/>
    <property type="match status" value="1"/>
</dbReference>
<evidence type="ECO:0000256" key="5">
    <source>
        <dbReference type="ARBA" id="ARBA00023306"/>
    </source>
</evidence>
<evidence type="ECO:0000256" key="3">
    <source>
        <dbReference type="ARBA" id="ARBA00022737"/>
    </source>
</evidence>
<keyword evidence="4 6" id="KW-0539">Nucleus</keyword>
<dbReference type="Gene3D" id="1.25.10.10">
    <property type="entry name" value="Leucine-rich Repeat Variant"/>
    <property type="match status" value="1"/>
</dbReference>